<dbReference type="HAMAP" id="MF_01663">
    <property type="entry name" value="L_rham_rotase"/>
    <property type="match status" value="1"/>
</dbReference>
<organism evidence="6 7">
    <name type="scientific">Sediminibacterium roseum</name>
    <dbReference type="NCBI Taxonomy" id="1978412"/>
    <lineage>
        <taxon>Bacteria</taxon>
        <taxon>Pseudomonadati</taxon>
        <taxon>Bacteroidota</taxon>
        <taxon>Chitinophagia</taxon>
        <taxon>Chitinophagales</taxon>
        <taxon>Chitinophagaceae</taxon>
        <taxon>Sediminibacterium</taxon>
    </lineage>
</organism>
<dbReference type="Pfam" id="PF05336">
    <property type="entry name" value="rhaM"/>
    <property type="match status" value="1"/>
</dbReference>
<keyword evidence="7" id="KW-1185">Reference proteome</keyword>
<evidence type="ECO:0000256" key="4">
    <source>
        <dbReference type="ARBA" id="ARBA00023308"/>
    </source>
</evidence>
<dbReference type="PANTHER" id="PTHR34389">
    <property type="entry name" value="L-RHAMNOSE MUTAROTASE"/>
    <property type="match status" value="1"/>
</dbReference>
<sequence length="104" mass="12285">MQRIAFKMQLHKGFEAEYAKRHEKLWPELETLLKETGIAEYSIFLDESTLSLFGMLKMEDPLRLDELPAHPVMQKWWAYMKDIMESNPDHSPVSVPLKEVFYLA</sequence>
<evidence type="ECO:0000256" key="5">
    <source>
        <dbReference type="NCBIfam" id="TIGR02625"/>
    </source>
</evidence>
<dbReference type="Gene3D" id="3.30.70.100">
    <property type="match status" value="1"/>
</dbReference>
<dbReference type="NCBIfam" id="TIGR02625">
    <property type="entry name" value="YiiL_rotase"/>
    <property type="match status" value="1"/>
</dbReference>
<reference evidence="6 7" key="1">
    <citation type="submission" date="2020-01" db="EMBL/GenBank/DDBJ databases">
        <title>Genome analysis.</title>
        <authorList>
            <person name="Wu S."/>
            <person name="Wang G."/>
        </authorList>
    </citation>
    <scope>NUCLEOTIDE SEQUENCE [LARGE SCALE GENOMIC DNA]</scope>
    <source>
        <strain evidence="6 7">SYL130</strain>
    </source>
</reference>
<gene>
    <name evidence="6" type="primary">rhaM</name>
    <name evidence="6" type="ORF">GWC95_07250</name>
</gene>
<evidence type="ECO:0000256" key="3">
    <source>
        <dbReference type="ARBA" id="ARBA00023277"/>
    </source>
</evidence>
<dbReference type="PANTHER" id="PTHR34389:SF2">
    <property type="entry name" value="L-RHAMNOSE MUTAROTASE"/>
    <property type="match status" value="1"/>
</dbReference>
<name>A0ABW9ZRH5_9BACT</name>
<keyword evidence="3" id="KW-0119">Carbohydrate metabolism</keyword>
<proteinExistence type="inferred from homology"/>
<comment type="caution">
    <text evidence="6">The sequence shown here is derived from an EMBL/GenBank/DDBJ whole genome shotgun (WGS) entry which is preliminary data.</text>
</comment>
<dbReference type="GO" id="GO:0062192">
    <property type="term" value="F:L-rhamnose mutarotase activity"/>
    <property type="evidence" value="ECO:0007669"/>
    <property type="project" value="UniProtKB-EC"/>
</dbReference>
<evidence type="ECO:0000313" key="7">
    <source>
        <dbReference type="Proteomes" id="UP000753802"/>
    </source>
</evidence>
<dbReference type="SUPFAM" id="SSF54909">
    <property type="entry name" value="Dimeric alpha+beta barrel"/>
    <property type="match status" value="1"/>
</dbReference>
<dbReference type="Proteomes" id="UP000753802">
    <property type="component" value="Unassembled WGS sequence"/>
</dbReference>
<evidence type="ECO:0000313" key="6">
    <source>
        <dbReference type="EMBL" id="NCI49712.1"/>
    </source>
</evidence>
<keyword evidence="4" id="KW-0684">Rhamnose metabolism</keyword>
<protein>
    <recommendedName>
        <fullName evidence="5">L-rhamnose mutarotase</fullName>
        <ecNumber evidence="5">5.1.3.32</ecNumber>
    </recommendedName>
</protein>
<dbReference type="EC" id="5.1.3.32" evidence="5"/>
<evidence type="ECO:0000256" key="1">
    <source>
        <dbReference type="ARBA" id="ARBA00022490"/>
    </source>
</evidence>
<dbReference type="InterPro" id="IPR008000">
    <property type="entry name" value="Rham/fucose_mutarotase"/>
</dbReference>
<dbReference type="EMBL" id="JAACJS010000011">
    <property type="protein sequence ID" value="NCI49712.1"/>
    <property type="molecule type" value="Genomic_DNA"/>
</dbReference>
<dbReference type="InterPro" id="IPR013448">
    <property type="entry name" value="L-rhamnose_mutarotase"/>
</dbReference>
<accession>A0ABW9ZRH5</accession>
<keyword evidence="1" id="KW-0963">Cytoplasm</keyword>
<dbReference type="InterPro" id="IPR011008">
    <property type="entry name" value="Dimeric_a/b-barrel"/>
</dbReference>
<keyword evidence="2 6" id="KW-0413">Isomerase</keyword>
<evidence type="ECO:0000256" key="2">
    <source>
        <dbReference type="ARBA" id="ARBA00023235"/>
    </source>
</evidence>